<dbReference type="Proteomes" id="UP001107558">
    <property type="component" value="Chromosome 4"/>
</dbReference>
<accession>A0A9J6BDH7</accession>
<sequence>MVVHDSVATCHRLCSLEKFLCCIELETGAIILGWFSFLRNVVTMLLAVVAILIRIFVPCEDIVEGLRYMDFNATVEKCVYATEEGFVTMISFFIIVISIGLTYISYRFVVTMKTRNHKEVIPFMTYIGLMTLLSFVAIFRLTWSAIIIGTVTGLFYGYFLLCVGAMYERFLKEHHEKQMAIAECENRTMEGSMKKYEEGVWNVEGVQGIQN</sequence>
<keyword evidence="1" id="KW-1133">Transmembrane helix</keyword>
<proteinExistence type="predicted"/>
<gene>
    <name evidence="2" type="ORF">PVAND_015902</name>
</gene>
<comment type="caution">
    <text evidence="2">The sequence shown here is derived from an EMBL/GenBank/DDBJ whole genome shotgun (WGS) entry which is preliminary data.</text>
</comment>
<keyword evidence="1" id="KW-0812">Transmembrane</keyword>
<name>A0A9J6BDH7_POLVA</name>
<feature type="transmembrane region" description="Helical" evidence="1">
    <location>
        <begin position="37"/>
        <end position="57"/>
    </location>
</feature>
<feature type="transmembrane region" description="Helical" evidence="1">
    <location>
        <begin position="120"/>
        <end position="139"/>
    </location>
</feature>
<organism evidence="2 3">
    <name type="scientific">Polypedilum vanderplanki</name>
    <name type="common">Sleeping chironomid midge</name>
    <dbReference type="NCBI Taxonomy" id="319348"/>
    <lineage>
        <taxon>Eukaryota</taxon>
        <taxon>Metazoa</taxon>
        <taxon>Ecdysozoa</taxon>
        <taxon>Arthropoda</taxon>
        <taxon>Hexapoda</taxon>
        <taxon>Insecta</taxon>
        <taxon>Pterygota</taxon>
        <taxon>Neoptera</taxon>
        <taxon>Endopterygota</taxon>
        <taxon>Diptera</taxon>
        <taxon>Nematocera</taxon>
        <taxon>Chironomoidea</taxon>
        <taxon>Chironomidae</taxon>
        <taxon>Chironominae</taxon>
        <taxon>Polypedilum</taxon>
        <taxon>Polypedilum</taxon>
    </lineage>
</organism>
<keyword evidence="3" id="KW-1185">Reference proteome</keyword>
<protein>
    <submittedName>
        <fullName evidence="2">Uncharacterized protein</fullName>
    </submittedName>
</protein>
<reference evidence="2" key="1">
    <citation type="submission" date="2021-03" db="EMBL/GenBank/DDBJ databases">
        <title>Chromosome level genome of the anhydrobiotic midge Polypedilum vanderplanki.</title>
        <authorList>
            <person name="Yoshida Y."/>
            <person name="Kikawada T."/>
            <person name="Gusev O."/>
        </authorList>
    </citation>
    <scope>NUCLEOTIDE SEQUENCE</scope>
    <source>
        <strain evidence="2">NIAS01</strain>
        <tissue evidence="2">Whole body or cell culture</tissue>
    </source>
</reference>
<evidence type="ECO:0000256" key="1">
    <source>
        <dbReference type="SAM" id="Phobius"/>
    </source>
</evidence>
<keyword evidence="1" id="KW-0472">Membrane</keyword>
<feature type="transmembrane region" description="Helical" evidence="1">
    <location>
        <begin position="86"/>
        <end position="108"/>
    </location>
</feature>
<dbReference type="EMBL" id="JADBJN010000004">
    <property type="protein sequence ID" value="KAG5667937.1"/>
    <property type="molecule type" value="Genomic_DNA"/>
</dbReference>
<evidence type="ECO:0000313" key="2">
    <source>
        <dbReference type="EMBL" id="KAG5667937.1"/>
    </source>
</evidence>
<dbReference type="AlphaFoldDB" id="A0A9J6BDH7"/>
<dbReference type="OrthoDB" id="10383784at2759"/>
<feature type="transmembrane region" description="Helical" evidence="1">
    <location>
        <begin position="145"/>
        <end position="167"/>
    </location>
</feature>
<evidence type="ECO:0000313" key="3">
    <source>
        <dbReference type="Proteomes" id="UP001107558"/>
    </source>
</evidence>